<reference evidence="2" key="1">
    <citation type="submission" date="2025-08" db="UniProtKB">
        <authorList>
            <consortium name="Ensembl"/>
        </authorList>
    </citation>
    <scope>IDENTIFICATION</scope>
</reference>
<dbReference type="InterPro" id="IPR013783">
    <property type="entry name" value="Ig-like_fold"/>
</dbReference>
<feature type="signal peptide" evidence="1">
    <location>
        <begin position="1"/>
        <end position="33"/>
    </location>
</feature>
<dbReference type="InterPro" id="IPR036179">
    <property type="entry name" value="Ig-like_dom_sf"/>
</dbReference>
<organism evidence="2 3">
    <name type="scientific">Monopterus albus</name>
    <name type="common">Swamp eel</name>
    <dbReference type="NCBI Taxonomy" id="43700"/>
    <lineage>
        <taxon>Eukaryota</taxon>
        <taxon>Metazoa</taxon>
        <taxon>Chordata</taxon>
        <taxon>Craniata</taxon>
        <taxon>Vertebrata</taxon>
        <taxon>Euteleostomi</taxon>
        <taxon>Actinopterygii</taxon>
        <taxon>Neopterygii</taxon>
        <taxon>Teleostei</taxon>
        <taxon>Neoteleostei</taxon>
        <taxon>Acanthomorphata</taxon>
        <taxon>Anabantaria</taxon>
        <taxon>Synbranchiformes</taxon>
        <taxon>Synbranchidae</taxon>
        <taxon>Monopterus</taxon>
    </lineage>
</organism>
<dbReference type="STRING" id="43700.ENSMALP00000007368"/>
<sequence length="108" mass="12252">EEELHCCIRKALCWNRAAAVFSLLLIKDNLTLSCSYSDSVDMLCWYQQKTSSSPQLLIVEHEENKPRSSLTHDKATKEFHLQLQEAPHVSSHTISDVCVSGEVTLYTN</sequence>
<dbReference type="Gene3D" id="2.60.40.10">
    <property type="entry name" value="Immunoglobulins"/>
    <property type="match status" value="1"/>
</dbReference>
<evidence type="ECO:0000313" key="3">
    <source>
        <dbReference type="Proteomes" id="UP000261600"/>
    </source>
</evidence>
<dbReference type="Ensembl" id="ENSMALT00000007520.1">
    <property type="protein sequence ID" value="ENSMALP00000007368.1"/>
    <property type="gene ID" value="ENSMALG00000005238.1"/>
</dbReference>
<feature type="chain" id="PRO_5018639941" description="Immunoglobulin V-set domain-containing protein" evidence="1">
    <location>
        <begin position="34"/>
        <end position="108"/>
    </location>
</feature>
<evidence type="ECO:0008006" key="4">
    <source>
        <dbReference type="Google" id="ProtNLM"/>
    </source>
</evidence>
<keyword evidence="3" id="KW-1185">Reference proteome</keyword>
<evidence type="ECO:0000256" key="1">
    <source>
        <dbReference type="SAM" id="SignalP"/>
    </source>
</evidence>
<dbReference type="Proteomes" id="UP000261600">
    <property type="component" value="Unplaced"/>
</dbReference>
<dbReference type="SUPFAM" id="SSF48726">
    <property type="entry name" value="Immunoglobulin"/>
    <property type="match status" value="1"/>
</dbReference>
<keyword evidence="1" id="KW-0732">Signal</keyword>
<protein>
    <recommendedName>
        <fullName evidence="4">Immunoglobulin V-set domain-containing protein</fullName>
    </recommendedName>
</protein>
<proteinExistence type="predicted"/>
<reference evidence="2" key="2">
    <citation type="submission" date="2025-09" db="UniProtKB">
        <authorList>
            <consortium name="Ensembl"/>
        </authorList>
    </citation>
    <scope>IDENTIFICATION</scope>
</reference>
<accession>A0A3Q3IQP9</accession>
<evidence type="ECO:0000313" key="2">
    <source>
        <dbReference type="Ensembl" id="ENSMALP00000007368.1"/>
    </source>
</evidence>
<name>A0A3Q3IQP9_MONAL</name>
<dbReference type="AlphaFoldDB" id="A0A3Q3IQP9"/>